<evidence type="ECO:0000313" key="2">
    <source>
        <dbReference type="Proteomes" id="UP000267438"/>
    </source>
</evidence>
<proteinExistence type="predicted"/>
<evidence type="ECO:0008006" key="3">
    <source>
        <dbReference type="Google" id="ProtNLM"/>
    </source>
</evidence>
<sequence>MLEGCSQKSVALDYALPDRSLLTNWLAQYKKNGYTIVEKTRGRPAKMGRKRKKPWEKMTELERLQEENERLRTKVAYLKKLKELKERDEALGRGRQKQIEKWFQEDFD</sequence>
<comment type="caution">
    <text evidence="1">The sequence shown here is derived from an EMBL/GenBank/DDBJ whole genome shotgun (WGS) entry which is preliminary data.</text>
</comment>
<protein>
    <recommendedName>
        <fullName evidence="3">Transposase</fullName>
    </recommendedName>
</protein>
<dbReference type="InterPro" id="IPR052057">
    <property type="entry name" value="IS150/IS1296_orfA-like"/>
</dbReference>
<dbReference type="PANTHER" id="PTHR33795:SF1">
    <property type="entry name" value="INSERTION ELEMENT IS150 PROTEIN INSJ"/>
    <property type="match status" value="1"/>
</dbReference>
<gene>
    <name evidence="1" type="ORF">D8836_02470</name>
</gene>
<dbReference type="PANTHER" id="PTHR33795">
    <property type="entry name" value="INSERTION ELEMENT IS150 PROTEIN INSJ"/>
    <property type="match status" value="1"/>
</dbReference>
<evidence type="ECO:0000313" key="1">
    <source>
        <dbReference type="EMBL" id="RSJ14943.1"/>
    </source>
</evidence>
<dbReference type="AlphaFoldDB" id="A0A3R9KN79"/>
<dbReference type="InterPro" id="IPR009057">
    <property type="entry name" value="Homeodomain-like_sf"/>
</dbReference>
<name>A0A3R9KN79_STRMT</name>
<accession>A0A3R9KN79</accession>
<reference evidence="1 2" key="1">
    <citation type="submission" date="2018-11" db="EMBL/GenBank/DDBJ databases">
        <title>Species Designations Belie Phenotypic and Genotypic Heterogeneity in Oral Streptococci.</title>
        <authorList>
            <person name="Velsko I."/>
        </authorList>
    </citation>
    <scope>NUCLEOTIDE SEQUENCE [LARGE SCALE GENOMIC DNA]</scope>
    <source>
        <strain evidence="1 2">BCC06</strain>
    </source>
</reference>
<dbReference type="EMBL" id="RJOH01000002">
    <property type="protein sequence ID" value="RSJ14943.1"/>
    <property type="molecule type" value="Genomic_DNA"/>
</dbReference>
<dbReference type="Proteomes" id="UP000267438">
    <property type="component" value="Unassembled WGS sequence"/>
</dbReference>
<organism evidence="1 2">
    <name type="scientific">Streptococcus mitis</name>
    <dbReference type="NCBI Taxonomy" id="28037"/>
    <lineage>
        <taxon>Bacteria</taxon>
        <taxon>Bacillati</taxon>
        <taxon>Bacillota</taxon>
        <taxon>Bacilli</taxon>
        <taxon>Lactobacillales</taxon>
        <taxon>Streptococcaceae</taxon>
        <taxon>Streptococcus</taxon>
        <taxon>Streptococcus mitis group</taxon>
    </lineage>
</organism>
<dbReference type="SUPFAM" id="SSF46689">
    <property type="entry name" value="Homeodomain-like"/>
    <property type="match status" value="1"/>
</dbReference>